<dbReference type="SUPFAM" id="SSF55729">
    <property type="entry name" value="Acyl-CoA N-acyltransferases (Nat)"/>
    <property type="match status" value="1"/>
</dbReference>
<dbReference type="CDD" id="cd04301">
    <property type="entry name" value="NAT_SF"/>
    <property type="match status" value="1"/>
</dbReference>
<dbReference type="InterPro" id="IPR000182">
    <property type="entry name" value="GNAT_dom"/>
</dbReference>
<accession>A0ABT0LJD8</accession>
<reference evidence="4 5" key="1">
    <citation type="submission" date="2022-01" db="EMBL/GenBank/DDBJ databases">
        <title>Whole genome-based taxonomy of the Shewanellaceae.</title>
        <authorList>
            <person name="Martin-Rodriguez A.J."/>
        </authorList>
    </citation>
    <scope>NUCLEOTIDE SEQUENCE [LARGE SCALE GENOMIC DNA]</scope>
    <source>
        <strain evidence="4 5">DSM 17177</strain>
    </source>
</reference>
<dbReference type="Gene3D" id="3.40.630.30">
    <property type="match status" value="1"/>
</dbReference>
<dbReference type="PANTHER" id="PTHR10545">
    <property type="entry name" value="DIAMINE N-ACETYLTRANSFERASE"/>
    <property type="match status" value="1"/>
</dbReference>
<feature type="domain" description="N-acetyltransferase" evidence="3">
    <location>
        <begin position="4"/>
        <end position="161"/>
    </location>
</feature>
<evidence type="ECO:0000313" key="4">
    <source>
        <dbReference type="EMBL" id="MCL1127480.1"/>
    </source>
</evidence>
<evidence type="ECO:0000256" key="1">
    <source>
        <dbReference type="ARBA" id="ARBA00022679"/>
    </source>
</evidence>
<dbReference type="RefSeq" id="WP_248942922.1">
    <property type="nucleotide sequence ID" value="NZ_JAKIKS010000165.1"/>
</dbReference>
<name>A0ABT0LJD8_9GAMM</name>
<comment type="caution">
    <text evidence="4">The sequence shown here is derived from an EMBL/GenBank/DDBJ whole genome shotgun (WGS) entry which is preliminary data.</text>
</comment>
<evidence type="ECO:0000256" key="2">
    <source>
        <dbReference type="ARBA" id="ARBA00023315"/>
    </source>
</evidence>
<organism evidence="4 5">
    <name type="scientific">Shewanella surugensis</name>
    <dbReference type="NCBI Taxonomy" id="212020"/>
    <lineage>
        <taxon>Bacteria</taxon>
        <taxon>Pseudomonadati</taxon>
        <taxon>Pseudomonadota</taxon>
        <taxon>Gammaproteobacteria</taxon>
        <taxon>Alteromonadales</taxon>
        <taxon>Shewanellaceae</taxon>
        <taxon>Shewanella</taxon>
    </lineage>
</organism>
<dbReference type="Pfam" id="PF00583">
    <property type="entry name" value="Acetyltransf_1"/>
    <property type="match status" value="1"/>
</dbReference>
<keyword evidence="1" id="KW-0808">Transferase</keyword>
<evidence type="ECO:0000259" key="3">
    <source>
        <dbReference type="PROSITE" id="PS51186"/>
    </source>
</evidence>
<keyword evidence="5" id="KW-1185">Reference proteome</keyword>
<dbReference type="Proteomes" id="UP001203423">
    <property type="component" value="Unassembled WGS sequence"/>
</dbReference>
<proteinExistence type="predicted"/>
<dbReference type="EMBL" id="JAKIKS010000165">
    <property type="protein sequence ID" value="MCL1127480.1"/>
    <property type="molecule type" value="Genomic_DNA"/>
</dbReference>
<keyword evidence="2" id="KW-0012">Acyltransferase</keyword>
<dbReference type="PANTHER" id="PTHR10545:SF29">
    <property type="entry name" value="GH14572P-RELATED"/>
    <property type="match status" value="1"/>
</dbReference>
<evidence type="ECO:0000313" key="5">
    <source>
        <dbReference type="Proteomes" id="UP001203423"/>
    </source>
</evidence>
<protein>
    <submittedName>
        <fullName evidence="4">GNAT family N-acetyltransferase</fullName>
    </submittedName>
</protein>
<dbReference type="InterPro" id="IPR051016">
    <property type="entry name" value="Diverse_Substrate_AcTransf"/>
</dbReference>
<gene>
    <name evidence="4" type="ORF">L2764_24150</name>
</gene>
<dbReference type="InterPro" id="IPR016181">
    <property type="entry name" value="Acyl_CoA_acyltransferase"/>
</dbReference>
<sequence length="161" mass="18342">MDQLSIRQAKAADSALILHFVRELAIYEKAEHEVLATEQTIKQTLFSNDSHVNALICEQDGQALGIAIYFYNYSTWLAKPGLYLEDLYVSPEHRGKGAGKLLLKKMAQIALQKNCGRFEWSCLDWNKPSRDFYDAIGAKSQDEWVGYRMSGQTLIDFSEQN</sequence>
<dbReference type="PROSITE" id="PS51186">
    <property type="entry name" value="GNAT"/>
    <property type="match status" value="1"/>
</dbReference>